<feature type="transmembrane region" description="Helical" evidence="1">
    <location>
        <begin position="12"/>
        <end position="31"/>
    </location>
</feature>
<dbReference type="EMBL" id="JAAOCP010000007">
    <property type="protein sequence ID" value="MBJ7639119.1"/>
    <property type="molecule type" value="Genomic_DNA"/>
</dbReference>
<dbReference type="Pfam" id="PF07907">
    <property type="entry name" value="YibE_F"/>
    <property type="match status" value="1"/>
</dbReference>
<dbReference type="PANTHER" id="PTHR41771:SF1">
    <property type="entry name" value="MEMBRANE PROTEIN"/>
    <property type="match status" value="1"/>
</dbReference>
<accession>A0A3R6C0B9</accession>
<keyword evidence="4" id="KW-1185">Reference proteome</keyword>
<keyword evidence="1" id="KW-0812">Transmembrane</keyword>
<evidence type="ECO:0000313" key="4">
    <source>
        <dbReference type="Proteomes" id="UP000728106"/>
    </source>
</evidence>
<organism evidence="3 4">
    <name type="scientific">Weissella confusa</name>
    <name type="common">Lactobacillus confusus</name>
    <dbReference type="NCBI Taxonomy" id="1583"/>
    <lineage>
        <taxon>Bacteria</taxon>
        <taxon>Bacillati</taxon>
        <taxon>Bacillota</taxon>
        <taxon>Bacilli</taxon>
        <taxon>Lactobacillales</taxon>
        <taxon>Lactobacillaceae</taxon>
        <taxon>Weissella</taxon>
    </lineage>
</organism>
<feature type="transmembrane region" description="Helical" evidence="1">
    <location>
        <begin position="123"/>
        <end position="140"/>
    </location>
</feature>
<dbReference type="RefSeq" id="WP_003609392.1">
    <property type="nucleotide sequence ID" value="NZ_ALXH01000026.1"/>
</dbReference>
<sequence>MKQYVEKKQWWPWLVLILLILTSMVVLRHNASWYRTPLGQVTQVKVLQTNRLTDQYNNDVKQTTQSLRVKLLNTNQAGKTITVKNTSDAAMAIEQPFKVGNQIFLNRADHQTWTVQTMKRDTVWVPIMIAVLGILIISMGHAGRLTVISLAVNVVLFIGTVSLDLHTTNGNILGLFMLFSVLASAITLGLVMGFRQRQTWVVFATVLTATALAMIIASIVFKMTNNHGLHFELMSFITQLPQPLFMAMTLVGVLGAVMDEATDMIATLFSLERERPNITIREIIQSGRHVGQEIFGALSNTLFLIFIAEQIPMAVLYLRNGNDWGFTYMMNMSLGLVQTLISAIGIVLTVPAGIMWVLLVRRFTRIKTEVPR</sequence>
<keyword evidence="1" id="KW-0472">Membrane</keyword>
<dbReference type="AlphaFoldDB" id="A0A3R6C0B9"/>
<dbReference type="GeneID" id="57978901"/>
<feature type="transmembrane region" description="Helical" evidence="1">
    <location>
        <begin position="294"/>
        <end position="317"/>
    </location>
</feature>
<feature type="transmembrane region" description="Helical" evidence="1">
    <location>
        <begin position="172"/>
        <end position="193"/>
    </location>
</feature>
<dbReference type="Proteomes" id="UP000808038">
    <property type="component" value="Unassembled WGS sequence"/>
</dbReference>
<evidence type="ECO:0000313" key="3">
    <source>
        <dbReference type="EMBL" id="MBJ7639119.1"/>
    </source>
</evidence>
<protein>
    <submittedName>
        <fullName evidence="3">YibE/F family protein</fullName>
    </submittedName>
</protein>
<feature type="transmembrane region" description="Helical" evidence="1">
    <location>
        <begin position="200"/>
        <end position="220"/>
    </location>
</feature>
<keyword evidence="1" id="KW-1133">Transmembrane helix</keyword>
<feature type="transmembrane region" description="Helical" evidence="1">
    <location>
        <begin position="337"/>
        <end position="359"/>
    </location>
</feature>
<reference evidence="3" key="1">
    <citation type="submission" date="2020-02" db="EMBL/GenBank/DDBJ databases">
        <authorList>
            <person name="Fontana A."/>
            <person name="Patrone V."/>
            <person name="Morelli L."/>
        </authorList>
    </citation>
    <scope>NUCLEOTIDE SEQUENCE</scope>
    <source>
        <strain evidence="2">CCUG 30943</strain>
        <strain evidence="3">CCUG 43002</strain>
    </source>
</reference>
<name>A0A3R6C0B9_WEICO</name>
<evidence type="ECO:0000313" key="2">
    <source>
        <dbReference type="EMBL" id="MBJ7631939.1"/>
    </source>
</evidence>
<comment type="caution">
    <text evidence="3">The sequence shown here is derived from an EMBL/GenBank/DDBJ whole genome shotgun (WGS) entry which is preliminary data.</text>
</comment>
<dbReference type="Proteomes" id="UP000728106">
    <property type="component" value="Unassembled WGS sequence"/>
</dbReference>
<proteinExistence type="predicted"/>
<evidence type="ECO:0000256" key="1">
    <source>
        <dbReference type="SAM" id="Phobius"/>
    </source>
</evidence>
<gene>
    <name evidence="3" type="ORF">HAU20_06965</name>
    <name evidence="2" type="ORF">HAU43_02305</name>
</gene>
<feature type="transmembrane region" description="Helical" evidence="1">
    <location>
        <begin position="240"/>
        <end position="258"/>
    </location>
</feature>
<dbReference type="InterPro" id="IPR012507">
    <property type="entry name" value="YibE_F"/>
</dbReference>
<dbReference type="PANTHER" id="PTHR41771">
    <property type="entry name" value="MEMBRANE PROTEIN-RELATED"/>
    <property type="match status" value="1"/>
</dbReference>
<reference evidence="3 4" key="2">
    <citation type="journal article" date="2021" name="Int. J. Food Microbiol.">
        <title>Safety demonstration of a microbial species for use in the food chain: Weissella confusa.</title>
        <authorList>
            <person name="Bourdichon F."/>
            <person name="Patrone V."/>
            <person name="Fontana A."/>
            <person name="Milani G."/>
            <person name="Morelli L."/>
        </authorList>
    </citation>
    <scope>NUCLEOTIDE SEQUENCE [LARGE SCALE GENOMIC DNA]</scope>
    <source>
        <strain evidence="2">CCUG 30943</strain>
        <strain evidence="3 4">CCUG 43002</strain>
    </source>
</reference>
<dbReference type="EMBL" id="JAAOCX010000002">
    <property type="protein sequence ID" value="MBJ7631939.1"/>
    <property type="molecule type" value="Genomic_DNA"/>
</dbReference>